<dbReference type="PROSITE" id="PS50862">
    <property type="entry name" value="AA_TRNA_LIGASE_II"/>
    <property type="match status" value="1"/>
</dbReference>
<dbReference type="PANTHER" id="PTHR43707">
    <property type="entry name" value="HISTIDYL-TRNA SYNTHETASE"/>
    <property type="match status" value="1"/>
</dbReference>
<dbReference type="FunFam" id="3.30.930.10:FF:000005">
    <property type="entry name" value="Histidine--tRNA ligase"/>
    <property type="match status" value="1"/>
</dbReference>
<evidence type="ECO:0000256" key="5">
    <source>
        <dbReference type="ARBA" id="ARBA00022598"/>
    </source>
</evidence>
<feature type="binding site" evidence="12">
    <location>
        <begin position="81"/>
        <end position="83"/>
    </location>
    <ligand>
        <name>L-histidine</name>
        <dbReference type="ChEBI" id="CHEBI:57595"/>
    </ligand>
</feature>
<evidence type="ECO:0000256" key="4">
    <source>
        <dbReference type="ARBA" id="ARBA00022490"/>
    </source>
</evidence>
<feature type="binding site" evidence="12">
    <location>
        <position position="113"/>
    </location>
    <ligand>
        <name>L-histidine</name>
        <dbReference type="ChEBI" id="CHEBI:57595"/>
    </ligand>
</feature>
<feature type="binding site" evidence="12">
    <location>
        <position position="127"/>
    </location>
    <ligand>
        <name>L-histidine</name>
        <dbReference type="ChEBI" id="CHEBI:57595"/>
    </ligand>
</feature>
<dbReference type="InterPro" id="IPR041715">
    <property type="entry name" value="HisRS-like_core"/>
</dbReference>
<dbReference type="GO" id="GO:0004821">
    <property type="term" value="F:histidine-tRNA ligase activity"/>
    <property type="evidence" value="ECO:0007669"/>
    <property type="project" value="UniProtKB-UniRule"/>
</dbReference>
<dbReference type="EC" id="6.1.1.21" evidence="11"/>
<dbReference type="CDD" id="cd00773">
    <property type="entry name" value="HisRS-like_core"/>
    <property type="match status" value="1"/>
</dbReference>
<evidence type="ECO:0000256" key="7">
    <source>
        <dbReference type="ARBA" id="ARBA00022840"/>
    </source>
</evidence>
<dbReference type="NCBIfam" id="TIGR00442">
    <property type="entry name" value="hisS"/>
    <property type="match status" value="1"/>
</dbReference>
<dbReference type="RefSeq" id="WP_151679311.1">
    <property type="nucleotide sequence ID" value="NZ_BKZP01000005.1"/>
</dbReference>
<feature type="binding site" evidence="12">
    <location>
        <position position="131"/>
    </location>
    <ligand>
        <name>L-histidine</name>
        <dbReference type="ChEBI" id="CHEBI:57595"/>
    </ligand>
</feature>
<dbReference type="Gene3D" id="3.30.930.10">
    <property type="entry name" value="Bira Bifunctional Protein, Domain 2"/>
    <property type="match status" value="1"/>
</dbReference>
<dbReference type="GO" id="GO:0006427">
    <property type="term" value="P:histidyl-tRNA aminoacylation"/>
    <property type="evidence" value="ECO:0007669"/>
    <property type="project" value="UniProtKB-UniRule"/>
</dbReference>
<keyword evidence="9 11" id="KW-0030">Aminoacyl-tRNA synthetase</keyword>
<dbReference type="SUPFAM" id="SSF55681">
    <property type="entry name" value="Class II aaRS and biotin synthetases"/>
    <property type="match status" value="1"/>
</dbReference>
<keyword evidence="7 11" id="KW-0067">ATP-binding</keyword>
<dbReference type="AlphaFoldDB" id="A0A5J4JBK2"/>
<evidence type="ECO:0000256" key="6">
    <source>
        <dbReference type="ARBA" id="ARBA00022741"/>
    </source>
</evidence>
<evidence type="ECO:0000256" key="9">
    <source>
        <dbReference type="ARBA" id="ARBA00023146"/>
    </source>
</evidence>
<dbReference type="InterPro" id="IPR015807">
    <property type="entry name" value="His-tRNA-ligase"/>
</dbReference>
<feature type="binding site" evidence="12">
    <location>
        <begin position="262"/>
        <end position="263"/>
    </location>
    <ligand>
        <name>L-histidine</name>
        <dbReference type="ChEBI" id="CHEBI:57595"/>
    </ligand>
</feature>
<keyword evidence="6 11" id="KW-0547">Nucleotide-binding</keyword>
<dbReference type="InterPro" id="IPR004154">
    <property type="entry name" value="Anticodon-bd"/>
</dbReference>
<dbReference type="CDD" id="cd00859">
    <property type="entry name" value="HisRS_anticodon"/>
    <property type="match status" value="1"/>
</dbReference>
<gene>
    <name evidence="14" type="primary">hisS-2</name>
    <name evidence="11" type="synonym">hisS</name>
    <name evidence="14" type="ORF">BpJC7_04340</name>
</gene>
<dbReference type="PIRSF" id="PIRSF001549">
    <property type="entry name" value="His-tRNA_synth"/>
    <property type="match status" value="1"/>
</dbReference>
<sequence length="427" mass="48270">MAIQIPRGTQDILPGEVEKWNYIENTAKKICENYQYREIRTPIFEYTELFQKGVGDTTDIVQKEMYTFRDRGDRSLTLRPEGTAPVVRSFIEHKMFGNAVQPVKLYYNGPMFRYERPQAGRFRQFVQFGVEALGSEDPAIDAEVISMAMEIYQQLGLKNLKLVINSLGDKESRMKHREALISHFKPHIGEFCTDCQNRLEKNPLRILDCKKDHDHPLMKTAPSILDYLNEHSKAYFDQVLDYLNALGIAYEVDSTLVRGLDYYYHTCFEIMSNAEGFGAITTLCGGGRYNGLVQEMGGPETPGIGFALSIERLLAALAAEGIELPVARSLDCYVVAIGDETKTAAFKLLHALRSEGFSADKDYMGRKVKAQFKAADRVQAKFVAVIGEDELKENKVNVRNMATGEQKELPIDGFISEFKKMANMGEE</sequence>
<feature type="domain" description="Aminoacyl-transfer RNA synthetases class-II family profile" evidence="13">
    <location>
        <begin position="1"/>
        <end position="325"/>
    </location>
</feature>
<dbReference type="SUPFAM" id="SSF52954">
    <property type="entry name" value="Class II aaRS ABD-related"/>
    <property type="match status" value="1"/>
</dbReference>
<dbReference type="InterPro" id="IPR006195">
    <property type="entry name" value="aa-tRNA-synth_II"/>
</dbReference>
<keyword evidence="8 11" id="KW-0648">Protein biosynthesis</keyword>
<comment type="similarity">
    <text evidence="2 11">Belongs to the class-II aminoacyl-tRNA synthetase family.</text>
</comment>
<dbReference type="PANTHER" id="PTHR43707:SF1">
    <property type="entry name" value="HISTIDINE--TRNA LIGASE, MITOCHONDRIAL-RELATED"/>
    <property type="match status" value="1"/>
</dbReference>
<evidence type="ECO:0000256" key="10">
    <source>
        <dbReference type="ARBA" id="ARBA00047639"/>
    </source>
</evidence>
<dbReference type="GO" id="GO:0016740">
    <property type="term" value="F:transferase activity"/>
    <property type="evidence" value="ECO:0007669"/>
    <property type="project" value="UniProtKB-ARBA"/>
</dbReference>
<keyword evidence="15" id="KW-1185">Reference proteome</keyword>
<comment type="subcellular location">
    <subcellularLocation>
        <location evidence="1 11">Cytoplasm</location>
    </subcellularLocation>
</comment>
<evidence type="ECO:0000256" key="12">
    <source>
        <dbReference type="PIRSR" id="PIRSR001549-1"/>
    </source>
</evidence>
<evidence type="ECO:0000256" key="3">
    <source>
        <dbReference type="ARBA" id="ARBA00011738"/>
    </source>
</evidence>
<dbReference type="Proteomes" id="UP000391919">
    <property type="component" value="Unassembled WGS sequence"/>
</dbReference>
<comment type="catalytic activity">
    <reaction evidence="10 11">
        <text>tRNA(His) + L-histidine + ATP = L-histidyl-tRNA(His) + AMP + diphosphate + H(+)</text>
        <dbReference type="Rhea" id="RHEA:17313"/>
        <dbReference type="Rhea" id="RHEA-COMP:9665"/>
        <dbReference type="Rhea" id="RHEA-COMP:9689"/>
        <dbReference type="ChEBI" id="CHEBI:15378"/>
        <dbReference type="ChEBI" id="CHEBI:30616"/>
        <dbReference type="ChEBI" id="CHEBI:33019"/>
        <dbReference type="ChEBI" id="CHEBI:57595"/>
        <dbReference type="ChEBI" id="CHEBI:78442"/>
        <dbReference type="ChEBI" id="CHEBI:78527"/>
        <dbReference type="ChEBI" id="CHEBI:456215"/>
        <dbReference type="EC" id="6.1.1.21"/>
    </reaction>
</comment>
<dbReference type="GO" id="GO:0005524">
    <property type="term" value="F:ATP binding"/>
    <property type="evidence" value="ECO:0007669"/>
    <property type="project" value="UniProtKB-UniRule"/>
</dbReference>
<dbReference type="EMBL" id="BKZQ01000004">
    <property type="protein sequence ID" value="GER69131.1"/>
    <property type="molecule type" value="Genomic_DNA"/>
</dbReference>
<evidence type="ECO:0000256" key="11">
    <source>
        <dbReference type="HAMAP-Rule" id="MF_00127"/>
    </source>
</evidence>
<dbReference type="Pfam" id="PF03129">
    <property type="entry name" value="HGTP_anticodon"/>
    <property type="match status" value="1"/>
</dbReference>
<dbReference type="Gene3D" id="3.40.50.800">
    <property type="entry name" value="Anticodon-binding domain"/>
    <property type="match status" value="1"/>
</dbReference>
<dbReference type="Pfam" id="PF13393">
    <property type="entry name" value="tRNA-synt_His"/>
    <property type="match status" value="1"/>
</dbReference>
<evidence type="ECO:0000313" key="15">
    <source>
        <dbReference type="Proteomes" id="UP000391919"/>
    </source>
</evidence>
<keyword evidence="4 11" id="KW-0963">Cytoplasm</keyword>
<dbReference type="InterPro" id="IPR045864">
    <property type="entry name" value="aa-tRNA-synth_II/BPL/LPL"/>
</dbReference>
<organism evidence="14 15">
    <name type="scientific">Weizmannia acidilactici</name>
    <dbReference type="NCBI Taxonomy" id="2607726"/>
    <lineage>
        <taxon>Bacteria</taxon>
        <taxon>Bacillati</taxon>
        <taxon>Bacillota</taxon>
        <taxon>Bacilli</taxon>
        <taxon>Bacillales</taxon>
        <taxon>Bacillaceae</taxon>
        <taxon>Heyndrickxia</taxon>
    </lineage>
</organism>
<protein>
    <recommendedName>
        <fullName evidence="11">Histidine--tRNA ligase</fullName>
        <ecNumber evidence="11">6.1.1.21</ecNumber>
    </recommendedName>
    <alternativeName>
        <fullName evidence="11">Histidyl-tRNA synthetase</fullName>
        <shortName evidence="11">HisRS</shortName>
    </alternativeName>
</protein>
<comment type="caution">
    <text evidence="14">The sequence shown here is derived from an EMBL/GenBank/DDBJ whole genome shotgun (WGS) entry which is preliminary data.</text>
</comment>
<dbReference type="InterPro" id="IPR033656">
    <property type="entry name" value="HisRS_anticodon"/>
</dbReference>
<dbReference type="HAMAP" id="MF_00127">
    <property type="entry name" value="His_tRNA_synth"/>
    <property type="match status" value="1"/>
</dbReference>
<evidence type="ECO:0000256" key="2">
    <source>
        <dbReference type="ARBA" id="ARBA00008226"/>
    </source>
</evidence>
<dbReference type="InterPro" id="IPR036621">
    <property type="entry name" value="Anticodon-bd_dom_sf"/>
</dbReference>
<comment type="subunit">
    <text evidence="3 11">Homodimer.</text>
</comment>
<evidence type="ECO:0000256" key="1">
    <source>
        <dbReference type="ARBA" id="ARBA00004496"/>
    </source>
</evidence>
<reference evidence="14 15" key="1">
    <citation type="submission" date="2019-09" db="EMBL/GenBank/DDBJ databases">
        <title>Draft genome sequence of Bacillus sp. JC-7.</title>
        <authorList>
            <person name="Tanaka N."/>
            <person name="Shiwa Y."/>
            <person name="Fujita N."/>
            <person name="Tanasupawat S."/>
        </authorList>
    </citation>
    <scope>NUCLEOTIDE SEQUENCE [LARGE SCALE GENOMIC DNA]</scope>
    <source>
        <strain evidence="14 15">JC-7</strain>
    </source>
</reference>
<accession>A0A5J4JBK2</accession>
<proteinExistence type="inferred from homology"/>
<dbReference type="GO" id="GO:0005737">
    <property type="term" value="C:cytoplasm"/>
    <property type="evidence" value="ECO:0007669"/>
    <property type="project" value="UniProtKB-SubCell"/>
</dbReference>
<evidence type="ECO:0000313" key="14">
    <source>
        <dbReference type="EMBL" id="GER69131.1"/>
    </source>
</evidence>
<name>A0A5J4JBK2_9BACI</name>
<feature type="binding site" evidence="12">
    <location>
        <position position="258"/>
    </location>
    <ligand>
        <name>L-histidine</name>
        <dbReference type="ChEBI" id="CHEBI:57595"/>
    </ligand>
</feature>
<dbReference type="InterPro" id="IPR004516">
    <property type="entry name" value="HisRS/HisZ"/>
</dbReference>
<evidence type="ECO:0000259" key="13">
    <source>
        <dbReference type="PROSITE" id="PS50862"/>
    </source>
</evidence>
<keyword evidence="5 11" id="KW-0436">Ligase</keyword>
<evidence type="ECO:0000256" key="8">
    <source>
        <dbReference type="ARBA" id="ARBA00022917"/>
    </source>
</evidence>
<dbReference type="GO" id="GO:0140096">
    <property type="term" value="F:catalytic activity, acting on a protein"/>
    <property type="evidence" value="ECO:0007669"/>
    <property type="project" value="UniProtKB-ARBA"/>
</dbReference>